<sequence>MKRFAAGVVAAATALSLSTGVASAAGDPNAKNGSSNDAYTTGYVIGGILKEAAGQDGMTSSVENILENREDDQSRTPLFSSFKADAANGWTVGTTFDILW</sequence>
<feature type="chain" id="PRO_5002930423" evidence="1">
    <location>
        <begin position="25"/>
        <end position="100"/>
    </location>
</feature>
<organism evidence="2 3">
    <name type="scientific">Corynebacterium aurimucosum (strain ATCC 700975 / DSM 44827 / CIP 107346 / CN-1)</name>
    <name type="common">Corynebacterium nigricans</name>
    <dbReference type="NCBI Taxonomy" id="548476"/>
    <lineage>
        <taxon>Bacteria</taxon>
        <taxon>Bacillati</taxon>
        <taxon>Actinomycetota</taxon>
        <taxon>Actinomycetes</taxon>
        <taxon>Mycobacteriales</taxon>
        <taxon>Corynebacteriaceae</taxon>
        <taxon>Corynebacterium</taxon>
    </lineage>
</organism>
<name>C3PJ52_CORA7</name>
<protein>
    <submittedName>
        <fullName evidence="2">Putative secreted protein</fullName>
    </submittedName>
</protein>
<keyword evidence="1" id="KW-0732">Signal</keyword>
<accession>C3PJ52</accession>
<keyword evidence="3" id="KW-1185">Reference proteome</keyword>
<dbReference type="EMBL" id="CP001601">
    <property type="protein sequence ID" value="ACP31710.1"/>
    <property type="molecule type" value="Genomic_DNA"/>
</dbReference>
<evidence type="ECO:0000313" key="3">
    <source>
        <dbReference type="Proteomes" id="UP000002077"/>
    </source>
</evidence>
<evidence type="ECO:0000256" key="1">
    <source>
        <dbReference type="SAM" id="SignalP"/>
    </source>
</evidence>
<feature type="signal peptide" evidence="1">
    <location>
        <begin position="1"/>
        <end position="24"/>
    </location>
</feature>
<dbReference type="AlphaFoldDB" id="C3PJ52"/>
<reference evidence="2 3" key="1">
    <citation type="journal article" date="2010" name="BMC Genomics">
        <title>Complete genome sequence and lifestyle of black-pigmented Corynebacterium aurimucosum ATCC 700975 (formerly C. nigricans CN-1) isolated from a vaginal swab of a woman with spontaneous abortion.</title>
        <authorList>
            <person name="Trost E."/>
            <person name="Gotker S."/>
            <person name="Schneider J."/>
            <person name="Schneiker-Bekel S."/>
            <person name="Szczepanowski R."/>
            <person name="Tilker A."/>
            <person name="Viehoever P."/>
            <person name="Arnold W."/>
            <person name="Bekel T."/>
            <person name="Blom J."/>
            <person name="Gartemann K.H."/>
            <person name="Linke B."/>
            <person name="Goesmann A."/>
            <person name="Puhler A."/>
            <person name="Shukla S.K."/>
            <person name="Tauch A."/>
        </authorList>
    </citation>
    <scope>NUCLEOTIDE SEQUENCE [LARGE SCALE GENOMIC DNA]</scope>
    <source>
        <strain evidence="3">ATCC 700975 / DSM 44827 / CIP 107346 / CN-1</strain>
    </source>
</reference>
<dbReference type="STRING" id="548476.cauri_0111"/>
<dbReference type="Proteomes" id="UP000002077">
    <property type="component" value="Chromosome"/>
</dbReference>
<proteinExistence type="predicted"/>
<dbReference type="RefSeq" id="WP_010188326.1">
    <property type="nucleotide sequence ID" value="NC_012590.1"/>
</dbReference>
<dbReference type="HOGENOM" id="CLU_2301027_0_0_11"/>
<evidence type="ECO:0000313" key="2">
    <source>
        <dbReference type="EMBL" id="ACP31710.1"/>
    </source>
</evidence>
<gene>
    <name evidence="2" type="ordered locus">cauri_0111</name>
</gene>
<dbReference type="GeneID" id="31922730"/>
<dbReference type="OrthoDB" id="9993748at2"/>
<dbReference type="KEGG" id="car:cauri_0111"/>